<organism evidence="1 2">
    <name type="scientific">Candidatus Sungbacteria bacterium RIFCSPLOWO2_01_FULL_47_10</name>
    <dbReference type="NCBI Taxonomy" id="1802276"/>
    <lineage>
        <taxon>Bacteria</taxon>
        <taxon>Candidatus Sungiibacteriota</taxon>
    </lineage>
</organism>
<comment type="caution">
    <text evidence="1">The sequence shown here is derived from an EMBL/GenBank/DDBJ whole genome shotgun (WGS) entry which is preliminary data.</text>
</comment>
<dbReference type="AlphaFoldDB" id="A0A1G2L1W8"/>
<dbReference type="EMBL" id="MHQO01000050">
    <property type="protein sequence ID" value="OHA05514.1"/>
    <property type="molecule type" value="Genomic_DNA"/>
</dbReference>
<accession>A0A1G2L1W8</accession>
<reference evidence="1 2" key="1">
    <citation type="journal article" date="2016" name="Nat. Commun.">
        <title>Thousands of microbial genomes shed light on interconnected biogeochemical processes in an aquifer system.</title>
        <authorList>
            <person name="Anantharaman K."/>
            <person name="Brown C.T."/>
            <person name="Hug L.A."/>
            <person name="Sharon I."/>
            <person name="Castelle C.J."/>
            <person name="Probst A.J."/>
            <person name="Thomas B.C."/>
            <person name="Singh A."/>
            <person name="Wilkins M.J."/>
            <person name="Karaoz U."/>
            <person name="Brodie E.L."/>
            <person name="Williams K.H."/>
            <person name="Hubbard S.S."/>
            <person name="Banfield J.F."/>
        </authorList>
    </citation>
    <scope>NUCLEOTIDE SEQUENCE [LARGE SCALE GENOMIC DNA]</scope>
</reference>
<sequence>MKKQVYFANKDFTFFPELRQLVLKAAPAGRTGILKKLRQAGEIKLAILAGVFINAENSRVDILIVGDKIKKPKLNKLLVWLESEMGKELNYVVISTDEFKYRMDMYDRFIRDILEFPHEKLINKLHV</sequence>
<gene>
    <name evidence="1" type="ORF">A2934_05405</name>
</gene>
<dbReference type="Proteomes" id="UP000177982">
    <property type="component" value="Unassembled WGS sequence"/>
</dbReference>
<protein>
    <recommendedName>
        <fullName evidence="3">Polymerase beta nucleotidyltransferase domain-containing protein</fullName>
    </recommendedName>
</protein>
<proteinExistence type="predicted"/>
<evidence type="ECO:0008006" key="3">
    <source>
        <dbReference type="Google" id="ProtNLM"/>
    </source>
</evidence>
<name>A0A1G2L1W8_9BACT</name>
<evidence type="ECO:0000313" key="2">
    <source>
        <dbReference type="Proteomes" id="UP000177982"/>
    </source>
</evidence>
<evidence type="ECO:0000313" key="1">
    <source>
        <dbReference type="EMBL" id="OHA05514.1"/>
    </source>
</evidence>